<reference evidence="2 4" key="1">
    <citation type="journal article" date="2012" name="Nature">
        <title>Algal genomes reveal evolutionary mosaicism and the fate of nucleomorphs.</title>
        <authorList>
            <consortium name="DOE Joint Genome Institute"/>
            <person name="Curtis B.A."/>
            <person name="Tanifuji G."/>
            <person name="Burki F."/>
            <person name="Gruber A."/>
            <person name="Irimia M."/>
            <person name="Maruyama S."/>
            <person name="Arias M.C."/>
            <person name="Ball S.G."/>
            <person name="Gile G.H."/>
            <person name="Hirakawa Y."/>
            <person name="Hopkins J.F."/>
            <person name="Kuo A."/>
            <person name="Rensing S.A."/>
            <person name="Schmutz J."/>
            <person name="Symeonidi A."/>
            <person name="Elias M."/>
            <person name="Eveleigh R.J."/>
            <person name="Herman E.K."/>
            <person name="Klute M.J."/>
            <person name="Nakayama T."/>
            <person name="Obornik M."/>
            <person name="Reyes-Prieto A."/>
            <person name="Armbrust E.V."/>
            <person name="Aves S.J."/>
            <person name="Beiko R.G."/>
            <person name="Coutinho P."/>
            <person name="Dacks J.B."/>
            <person name="Durnford D.G."/>
            <person name="Fast N.M."/>
            <person name="Green B.R."/>
            <person name="Grisdale C.J."/>
            <person name="Hempel F."/>
            <person name="Henrissat B."/>
            <person name="Hoppner M.P."/>
            <person name="Ishida K."/>
            <person name="Kim E."/>
            <person name="Koreny L."/>
            <person name="Kroth P.G."/>
            <person name="Liu Y."/>
            <person name="Malik S.B."/>
            <person name="Maier U.G."/>
            <person name="McRose D."/>
            <person name="Mock T."/>
            <person name="Neilson J.A."/>
            <person name="Onodera N.T."/>
            <person name="Poole A.M."/>
            <person name="Pritham E.J."/>
            <person name="Richards T.A."/>
            <person name="Rocap G."/>
            <person name="Roy S.W."/>
            <person name="Sarai C."/>
            <person name="Schaack S."/>
            <person name="Shirato S."/>
            <person name="Slamovits C.H."/>
            <person name="Spencer D.F."/>
            <person name="Suzuki S."/>
            <person name="Worden A.Z."/>
            <person name="Zauner S."/>
            <person name="Barry K."/>
            <person name="Bell C."/>
            <person name="Bharti A.K."/>
            <person name="Crow J.A."/>
            <person name="Grimwood J."/>
            <person name="Kramer R."/>
            <person name="Lindquist E."/>
            <person name="Lucas S."/>
            <person name="Salamov A."/>
            <person name="McFadden G.I."/>
            <person name="Lane C.E."/>
            <person name="Keeling P.J."/>
            <person name="Gray M.W."/>
            <person name="Grigoriev I.V."/>
            <person name="Archibald J.M."/>
        </authorList>
    </citation>
    <scope>NUCLEOTIDE SEQUENCE</scope>
    <source>
        <strain evidence="2 4">CCMP2712</strain>
    </source>
</reference>
<protein>
    <recommendedName>
        <fullName evidence="5">PDZ domain-containing protein</fullName>
    </recommendedName>
</protein>
<dbReference type="EMBL" id="JH993033">
    <property type="protein sequence ID" value="EKX40221.1"/>
    <property type="molecule type" value="Genomic_DNA"/>
</dbReference>
<evidence type="ECO:0000313" key="3">
    <source>
        <dbReference type="EnsemblProtists" id="EKX40221"/>
    </source>
</evidence>
<dbReference type="RefSeq" id="XP_005827201.1">
    <property type="nucleotide sequence ID" value="XM_005827144.1"/>
</dbReference>
<dbReference type="GeneID" id="17297030"/>
<feature type="compositionally biased region" description="Basic residues" evidence="1">
    <location>
        <begin position="338"/>
        <end position="347"/>
    </location>
</feature>
<feature type="compositionally biased region" description="Basic and acidic residues" evidence="1">
    <location>
        <begin position="354"/>
        <end position="374"/>
    </location>
</feature>
<evidence type="ECO:0000256" key="1">
    <source>
        <dbReference type="SAM" id="MobiDB-lite"/>
    </source>
</evidence>
<dbReference type="AlphaFoldDB" id="L1IVD5"/>
<dbReference type="KEGG" id="gtt:GUITHDRAFT_113702"/>
<dbReference type="PaxDb" id="55529-EKX40221"/>
<organism evidence="2">
    <name type="scientific">Guillardia theta (strain CCMP2712)</name>
    <name type="common">Cryptophyte</name>
    <dbReference type="NCBI Taxonomy" id="905079"/>
    <lineage>
        <taxon>Eukaryota</taxon>
        <taxon>Cryptophyceae</taxon>
        <taxon>Pyrenomonadales</taxon>
        <taxon>Geminigeraceae</taxon>
        <taxon>Guillardia</taxon>
    </lineage>
</organism>
<reference evidence="3" key="3">
    <citation type="submission" date="2015-06" db="UniProtKB">
        <authorList>
            <consortium name="EnsemblProtists"/>
        </authorList>
    </citation>
    <scope>IDENTIFICATION</scope>
</reference>
<sequence>MKLERYGVRLRYDRKAGFIVAGVQAGSSADSCGLQIGWKLLFIEDLENHAFDLNLLNQSDGPELPDHLRVTFQTEAKQRVPMRLFAGKPAKVDKFIDEVRSWRTPSPTHLRRSSPKLGISPLDSALQKVSLLANAYRRKGIFGAGEAMSSLIGYGYSFSHVESIPKGTAFAHIAVNRAFHGWSKVKKNTDPLVRPEYDAAVYVFYLEMVKSSNRNRLEDFFCAWKRLHEMNKKLLRYSLESLRTYVQFAQKDAFESWIEFKATYPKPKSDMALKSSTKVEEQAESAQTNLAANNIQEPGLVVLGPLPDFVKNVWPDLDIDHYQTLKESVKRSGSVRKSVAKSAKRRGSGGNEGGAKHRDDAGSERRSTHEVSQDNITIREKSWVKLKNLHDRSELNGNEAFVVRKEDTSVLVQVHGKRVNVKLDNVEPLTEDQARKVEQRVVDKYMDQIQIRLKNLDMKGSNYCINCQSVLENFPKNRDDAFDCLNQHLWNVDAAVDIFVEDSNGLIADKFRNSKDSLKILQSWNEVVFSKRMFKSMRSTAELRYASKLRSRLVKNWGDAVKDAKELMHLTAYLWLATNYNLIKKVLMEWRLRKTCNDMASDSSSDSDDLITKVVSPKAVSAVSGVLSFAAAAGRTIVGEDSANQLAQGIGSILLGRDRVKDMFENRSNFNG</sequence>
<keyword evidence="4" id="KW-1185">Reference proteome</keyword>
<evidence type="ECO:0000313" key="4">
    <source>
        <dbReference type="Proteomes" id="UP000011087"/>
    </source>
</evidence>
<feature type="region of interest" description="Disordered" evidence="1">
    <location>
        <begin position="330"/>
        <end position="374"/>
    </location>
</feature>
<reference evidence="4" key="2">
    <citation type="submission" date="2012-11" db="EMBL/GenBank/DDBJ databases">
        <authorList>
            <person name="Kuo A."/>
            <person name="Curtis B.A."/>
            <person name="Tanifuji G."/>
            <person name="Burki F."/>
            <person name="Gruber A."/>
            <person name="Irimia M."/>
            <person name="Maruyama S."/>
            <person name="Arias M.C."/>
            <person name="Ball S.G."/>
            <person name="Gile G.H."/>
            <person name="Hirakawa Y."/>
            <person name="Hopkins J.F."/>
            <person name="Rensing S.A."/>
            <person name="Schmutz J."/>
            <person name="Symeonidi A."/>
            <person name="Elias M."/>
            <person name="Eveleigh R.J."/>
            <person name="Herman E.K."/>
            <person name="Klute M.J."/>
            <person name="Nakayama T."/>
            <person name="Obornik M."/>
            <person name="Reyes-Prieto A."/>
            <person name="Armbrust E.V."/>
            <person name="Aves S.J."/>
            <person name="Beiko R.G."/>
            <person name="Coutinho P."/>
            <person name="Dacks J.B."/>
            <person name="Durnford D.G."/>
            <person name="Fast N.M."/>
            <person name="Green B.R."/>
            <person name="Grisdale C."/>
            <person name="Hempe F."/>
            <person name="Henrissat B."/>
            <person name="Hoppner M.P."/>
            <person name="Ishida K.-I."/>
            <person name="Kim E."/>
            <person name="Koreny L."/>
            <person name="Kroth P.G."/>
            <person name="Liu Y."/>
            <person name="Malik S.-B."/>
            <person name="Maier U.G."/>
            <person name="McRose D."/>
            <person name="Mock T."/>
            <person name="Neilson J.A."/>
            <person name="Onodera N.T."/>
            <person name="Poole A.M."/>
            <person name="Pritham E.J."/>
            <person name="Richards T.A."/>
            <person name="Rocap G."/>
            <person name="Roy S.W."/>
            <person name="Sarai C."/>
            <person name="Schaack S."/>
            <person name="Shirato S."/>
            <person name="Slamovits C.H."/>
            <person name="Spencer D.F."/>
            <person name="Suzuki S."/>
            <person name="Worden A.Z."/>
            <person name="Zauner S."/>
            <person name="Barry K."/>
            <person name="Bell C."/>
            <person name="Bharti A.K."/>
            <person name="Crow J.A."/>
            <person name="Grimwood J."/>
            <person name="Kramer R."/>
            <person name="Lindquist E."/>
            <person name="Lucas S."/>
            <person name="Salamov A."/>
            <person name="McFadden G.I."/>
            <person name="Lane C.E."/>
            <person name="Keeling P.J."/>
            <person name="Gray M.W."/>
            <person name="Grigoriev I.V."/>
            <person name="Archibald J.M."/>
        </authorList>
    </citation>
    <scope>NUCLEOTIDE SEQUENCE</scope>
    <source>
        <strain evidence="4">CCMP2712</strain>
    </source>
</reference>
<dbReference type="EnsemblProtists" id="EKX40221">
    <property type="protein sequence ID" value="EKX40221"/>
    <property type="gene ID" value="GUITHDRAFT_113702"/>
</dbReference>
<evidence type="ECO:0008006" key="5">
    <source>
        <dbReference type="Google" id="ProtNLM"/>
    </source>
</evidence>
<dbReference type="Proteomes" id="UP000011087">
    <property type="component" value="Unassembled WGS sequence"/>
</dbReference>
<accession>L1IVD5</accession>
<name>L1IVD5_GUITC</name>
<gene>
    <name evidence="2" type="ORF">GUITHDRAFT_113702</name>
</gene>
<dbReference type="HOGENOM" id="CLU_409093_0_0_1"/>
<proteinExistence type="predicted"/>
<evidence type="ECO:0000313" key="2">
    <source>
        <dbReference type="EMBL" id="EKX40221.1"/>
    </source>
</evidence>